<gene>
    <name evidence="2" type="ORF">ACFQDI_19005</name>
</gene>
<evidence type="ECO:0000313" key="2">
    <source>
        <dbReference type="EMBL" id="MFC5456963.1"/>
    </source>
</evidence>
<keyword evidence="1" id="KW-1133">Transmembrane helix</keyword>
<proteinExistence type="predicted"/>
<dbReference type="EMBL" id="JBHSMQ010000008">
    <property type="protein sequence ID" value="MFC5456963.1"/>
    <property type="molecule type" value="Genomic_DNA"/>
</dbReference>
<comment type="caution">
    <text evidence="2">The sequence shown here is derived from an EMBL/GenBank/DDBJ whole genome shotgun (WGS) entry which is preliminary data.</text>
</comment>
<protein>
    <submittedName>
        <fullName evidence="2">Uncharacterized protein</fullName>
    </submittedName>
</protein>
<dbReference type="RefSeq" id="WP_377169754.1">
    <property type="nucleotide sequence ID" value="NZ_JBHSMQ010000008.1"/>
</dbReference>
<evidence type="ECO:0000256" key="1">
    <source>
        <dbReference type="SAM" id="Phobius"/>
    </source>
</evidence>
<organism evidence="2 3">
    <name type="scientific">Prosthecobacter fluviatilis</name>
    <dbReference type="NCBI Taxonomy" id="445931"/>
    <lineage>
        <taxon>Bacteria</taxon>
        <taxon>Pseudomonadati</taxon>
        <taxon>Verrucomicrobiota</taxon>
        <taxon>Verrucomicrobiia</taxon>
        <taxon>Verrucomicrobiales</taxon>
        <taxon>Verrucomicrobiaceae</taxon>
        <taxon>Prosthecobacter</taxon>
    </lineage>
</organism>
<reference evidence="3" key="1">
    <citation type="journal article" date="2019" name="Int. J. Syst. Evol. Microbiol.">
        <title>The Global Catalogue of Microorganisms (GCM) 10K type strain sequencing project: providing services to taxonomists for standard genome sequencing and annotation.</title>
        <authorList>
            <consortium name="The Broad Institute Genomics Platform"/>
            <consortium name="The Broad Institute Genome Sequencing Center for Infectious Disease"/>
            <person name="Wu L."/>
            <person name="Ma J."/>
        </authorList>
    </citation>
    <scope>NUCLEOTIDE SEQUENCE [LARGE SCALE GENOMIC DNA]</scope>
    <source>
        <strain evidence="3">CGMCC 4.1469</strain>
    </source>
</reference>
<accession>A0ABW0KU05</accession>
<keyword evidence="1" id="KW-0472">Membrane</keyword>
<evidence type="ECO:0000313" key="3">
    <source>
        <dbReference type="Proteomes" id="UP001596052"/>
    </source>
</evidence>
<dbReference type="Proteomes" id="UP001596052">
    <property type="component" value="Unassembled WGS sequence"/>
</dbReference>
<feature type="transmembrane region" description="Helical" evidence="1">
    <location>
        <begin position="54"/>
        <end position="75"/>
    </location>
</feature>
<keyword evidence="1" id="KW-0812">Transmembrane</keyword>
<keyword evidence="3" id="KW-1185">Reference proteome</keyword>
<sequence length="158" mass="17207">MNNDPNDTQLENLLRGLAPAPASRSLAQRVDEELKLDMSWLSTSRRKPQALPRWIMSAGWAAMGAAAAIAVMSHLPQQPGAQALAAVTPTKPVVLTGTTIREWDDSAAGASRADHDRASEKHALVVSRELGTWVDPRYGTQLTMEIPSQRQLLPVSYK</sequence>
<name>A0ABW0KU05_9BACT</name>